<dbReference type="InterPro" id="IPR036054">
    <property type="entry name" value="BTG-like_sf"/>
</dbReference>
<accession>A0A137PIU3</accession>
<evidence type="ECO:0000313" key="4">
    <source>
        <dbReference type="EMBL" id="KXN74890.1"/>
    </source>
</evidence>
<evidence type="ECO:0000259" key="3">
    <source>
        <dbReference type="SMART" id="SM00099"/>
    </source>
</evidence>
<evidence type="ECO:0000256" key="1">
    <source>
        <dbReference type="ARBA" id="ARBA00007989"/>
    </source>
</evidence>
<reference evidence="4 5" key="1">
    <citation type="journal article" date="2015" name="Genome Biol. Evol.">
        <title>Phylogenomic analyses indicate that early fungi evolved digesting cell walls of algal ancestors of land plants.</title>
        <authorList>
            <person name="Chang Y."/>
            <person name="Wang S."/>
            <person name="Sekimoto S."/>
            <person name="Aerts A.L."/>
            <person name="Choi C."/>
            <person name="Clum A."/>
            <person name="LaButti K.M."/>
            <person name="Lindquist E.A."/>
            <person name="Yee Ngan C."/>
            <person name="Ohm R.A."/>
            <person name="Salamov A.A."/>
            <person name="Grigoriev I.V."/>
            <person name="Spatafora J.W."/>
            <person name="Berbee M.L."/>
        </authorList>
    </citation>
    <scope>NUCLEOTIDE SEQUENCE [LARGE SCALE GENOMIC DNA]</scope>
    <source>
        <strain evidence="4 5">NRRL 28638</strain>
    </source>
</reference>
<dbReference type="InterPro" id="IPR002087">
    <property type="entry name" value="Anti_prolifrtn"/>
</dbReference>
<dbReference type="Pfam" id="PF07742">
    <property type="entry name" value="BTG"/>
    <property type="match status" value="1"/>
</dbReference>
<gene>
    <name evidence="4" type="ORF">CONCODRAFT_67152</name>
</gene>
<dbReference type="EMBL" id="KQ964419">
    <property type="protein sequence ID" value="KXN74890.1"/>
    <property type="molecule type" value="Genomic_DNA"/>
</dbReference>
<name>A0A137PIU3_CONC2</name>
<protein>
    <submittedName>
        <fullName evidence="4">BTG-domain-containing protein</fullName>
    </submittedName>
</protein>
<organism evidence="4 5">
    <name type="scientific">Conidiobolus coronatus (strain ATCC 28846 / CBS 209.66 / NRRL 28638)</name>
    <name type="common">Delacroixia coronata</name>
    <dbReference type="NCBI Taxonomy" id="796925"/>
    <lineage>
        <taxon>Eukaryota</taxon>
        <taxon>Fungi</taxon>
        <taxon>Fungi incertae sedis</taxon>
        <taxon>Zoopagomycota</taxon>
        <taxon>Entomophthoromycotina</taxon>
        <taxon>Entomophthoromycetes</taxon>
        <taxon>Entomophthorales</taxon>
        <taxon>Ancylistaceae</taxon>
        <taxon>Conidiobolus</taxon>
    </lineage>
</organism>
<evidence type="ECO:0000256" key="2">
    <source>
        <dbReference type="SAM" id="MobiDB-lite"/>
    </source>
</evidence>
<dbReference type="SUPFAM" id="SSF160696">
    <property type="entry name" value="BTG domain-like"/>
    <property type="match status" value="1"/>
</dbReference>
<dbReference type="Gene3D" id="3.90.640.90">
    <property type="entry name" value="Anti-proliferative protein, N-terminal domain"/>
    <property type="match status" value="1"/>
</dbReference>
<dbReference type="STRING" id="796925.A0A137PIU3"/>
<dbReference type="AlphaFoldDB" id="A0A137PIU3"/>
<dbReference type="GO" id="GO:0005634">
    <property type="term" value="C:nucleus"/>
    <property type="evidence" value="ECO:0007669"/>
    <property type="project" value="TreeGrafter"/>
</dbReference>
<dbReference type="SMART" id="SM00099">
    <property type="entry name" value="btg1"/>
    <property type="match status" value="1"/>
</dbReference>
<dbReference type="InterPro" id="IPR033332">
    <property type="entry name" value="BTG"/>
</dbReference>
<feature type="compositionally biased region" description="Polar residues" evidence="2">
    <location>
        <begin position="149"/>
        <end position="173"/>
    </location>
</feature>
<dbReference type="PRINTS" id="PR00310">
    <property type="entry name" value="ANTIPRLFBTG1"/>
</dbReference>
<feature type="domain" description="Anti-proliferative protein" evidence="3">
    <location>
        <begin position="1"/>
        <end position="109"/>
    </location>
</feature>
<keyword evidence="5" id="KW-1185">Reference proteome</keyword>
<comment type="similarity">
    <text evidence="1">Belongs to the BTG family.</text>
</comment>
<dbReference type="OrthoDB" id="19928at2759"/>
<dbReference type="PANTHER" id="PTHR22978:SF22">
    <property type="entry name" value="BTG FAMILY PROTEIN"/>
    <property type="match status" value="1"/>
</dbReference>
<dbReference type="Proteomes" id="UP000070444">
    <property type="component" value="Unassembled WGS sequence"/>
</dbReference>
<evidence type="ECO:0000313" key="5">
    <source>
        <dbReference type="Proteomes" id="UP000070444"/>
    </source>
</evidence>
<dbReference type="PANTHER" id="PTHR22978">
    <property type="entry name" value="B-CELL TRANSLOCATION GENE"/>
    <property type="match status" value="1"/>
</dbReference>
<dbReference type="OMA" id="CKNQIML"/>
<sequence length="179" mass="20096">MQTEIERAIDFLTSYIEKHPSIPRDKLEGWRGQLQAILKQRFQAHWDTDNVIKGNGYRAITFLRNELDFVLLEACKTSGVSSIHVTESLPRELVLWIDPYNVSYRSGDHMNVITIYEDRSHGKLSLLMQQRAKSKVKVTISKPPAHMVGNQTATTASNSSNPPEDASSTNRSGTAVLAN</sequence>
<dbReference type="GO" id="GO:0005737">
    <property type="term" value="C:cytoplasm"/>
    <property type="evidence" value="ECO:0007669"/>
    <property type="project" value="TreeGrafter"/>
</dbReference>
<feature type="region of interest" description="Disordered" evidence="2">
    <location>
        <begin position="141"/>
        <end position="179"/>
    </location>
</feature>
<proteinExistence type="inferred from homology"/>